<evidence type="ECO:0000313" key="2">
    <source>
        <dbReference type="Proteomes" id="UP001148629"/>
    </source>
</evidence>
<gene>
    <name evidence="1" type="ORF">NM208_g9505</name>
</gene>
<proteinExistence type="predicted"/>
<dbReference type="EMBL" id="JANRMS010001219">
    <property type="protein sequence ID" value="KAJ3530019.1"/>
    <property type="molecule type" value="Genomic_DNA"/>
</dbReference>
<protein>
    <submittedName>
        <fullName evidence="1">Uncharacterized protein</fullName>
    </submittedName>
</protein>
<evidence type="ECO:0000313" key="1">
    <source>
        <dbReference type="EMBL" id="KAJ3530019.1"/>
    </source>
</evidence>
<comment type="caution">
    <text evidence="1">The sequence shown here is derived from an EMBL/GenBank/DDBJ whole genome shotgun (WGS) entry which is preliminary data.</text>
</comment>
<dbReference type="Proteomes" id="UP001148629">
    <property type="component" value="Unassembled WGS sequence"/>
</dbReference>
<organism evidence="1 2">
    <name type="scientific">Fusarium decemcellulare</name>
    <dbReference type="NCBI Taxonomy" id="57161"/>
    <lineage>
        <taxon>Eukaryota</taxon>
        <taxon>Fungi</taxon>
        <taxon>Dikarya</taxon>
        <taxon>Ascomycota</taxon>
        <taxon>Pezizomycotina</taxon>
        <taxon>Sordariomycetes</taxon>
        <taxon>Hypocreomycetidae</taxon>
        <taxon>Hypocreales</taxon>
        <taxon>Nectriaceae</taxon>
        <taxon>Fusarium</taxon>
        <taxon>Fusarium decemcellulare species complex</taxon>
    </lineage>
</organism>
<accession>A0ACC1S1D5</accession>
<name>A0ACC1S1D5_9HYPO</name>
<keyword evidence="2" id="KW-1185">Reference proteome</keyword>
<sequence>MASDAQEPNEPKPRIEIDPDGDLVLRVGPSSSPQLQDILVDSRAVCRASKAFRTMLRGGFSESQPTDGSEWVVELPEDDPVALSLLMDLVHAQYKRAPAKVSIHQLYDICVLVNKYDVAEVLRPVADRWFDAVRNQANDFTDSHWKSMFVAWELGYADALGEAARDLALHCYMGENGHLFVQDRVTGHEHNLNEVDTFRLVPILDCIADYRCLALQACYEECQKVSNLLVEFSPQGRKLCRGHEEEEVYHMMGKILVKANGLGVLDLFSPGGGGIESLSKSLVSLEDNVRQIADSVDICGWCSFLFDMMDEIRGQCHGGPDPLLRRHLDDMKVQAAKVLFIVNYLKHSKTHKKNVRCQLLSIFKRPQTPLPRKHPTTSPGSYQRKRSESISTASKAFHLFFLSRSPVEKLHYAPLAPPHRPLSAKASIQNITSSFMVSYTMDAAEAELWPSSDSSPPETIEFDPRGDLHLIVDTNPSQTMLVDSRTLSRASAFFHSILHGPFAESKPEEGDWVIKLPEDKAMPFKILMDMVHAMYAWTPTHLSIDNLFDLCVLTNKYDMSRALRPMADIWFYHRIKNINSLGTESLAKILFVAWELGHDESVRQMTVKIAREYSVDENGDFVDSECNPLKDMAPFKLLPFMSEILHYRASSLLVYRAECEEIGRKYFNKSLQCTTWDSSADPVSCINDLHSALKLGKLLRKAHELDLTFFFIPDSGEVEVLESLEELDKKLEQVRDGLGDSECESCSYRITRTMDTIQRLCSELPNPITANHTKMMNKQASKVQMPSTI</sequence>
<reference evidence="1" key="1">
    <citation type="submission" date="2022-08" db="EMBL/GenBank/DDBJ databases">
        <title>Genome Sequence of Fusarium decemcellulare.</title>
        <authorList>
            <person name="Buettner E."/>
        </authorList>
    </citation>
    <scope>NUCLEOTIDE SEQUENCE</scope>
    <source>
        <strain evidence="1">Babe19</strain>
    </source>
</reference>